<dbReference type="Proteomes" id="UP001500618">
    <property type="component" value="Unassembled WGS sequence"/>
</dbReference>
<gene>
    <name evidence="3" type="ORF">GCM10009765_82710</name>
</gene>
<evidence type="ECO:0000259" key="2">
    <source>
        <dbReference type="Pfam" id="PF01494"/>
    </source>
</evidence>
<name>A0ABN2JC06_9ACTN</name>
<proteinExistence type="predicted"/>
<dbReference type="Gene3D" id="3.50.50.60">
    <property type="entry name" value="FAD/NAD(P)-binding domain"/>
    <property type="match status" value="2"/>
</dbReference>
<comment type="caution">
    <text evidence="3">The sequence shown here is derived from an EMBL/GenBank/DDBJ whole genome shotgun (WGS) entry which is preliminary data.</text>
</comment>
<dbReference type="PANTHER" id="PTHR43476:SF5">
    <property type="entry name" value="FAD-DEPENDENT MONOOXYGENASE"/>
    <property type="match status" value="1"/>
</dbReference>
<dbReference type="PANTHER" id="PTHR43476">
    <property type="entry name" value="3-(3-HYDROXY-PHENYL)PROPIONATE/3-HYDROXYCINNAMIC ACID HYDROXYLASE"/>
    <property type="match status" value="1"/>
</dbReference>
<evidence type="ECO:0000313" key="3">
    <source>
        <dbReference type="EMBL" id="GAA1722188.1"/>
    </source>
</evidence>
<reference evidence="3 4" key="1">
    <citation type="journal article" date="2019" name="Int. J. Syst. Evol. Microbiol.">
        <title>The Global Catalogue of Microorganisms (GCM) 10K type strain sequencing project: providing services to taxonomists for standard genome sequencing and annotation.</title>
        <authorList>
            <consortium name="The Broad Institute Genomics Platform"/>
            <consortium name="The Broad Institute Genome Sequencing Center for Infectious Disease"/>
            <person name="Wu L."/>
            <person name="Ma J."/>
        </authorList>
    </citation>
    <scope>NUCLEOTIDE SEQUENCE [LARGE SCALE GENOMIC DNA]</scope>
    <source>
        <strain evidence="3 4">JCM 14718</strain>
    </source>
</reference>
<organism evidence="3 4">
    <name type="scientific">Fodinicola feengrottensis</name>
    <dbReference type="NCBI Taxonomy" id="435914"/>
    <lineage>
        <taxon>Bacteria</taxon>
        <taxon>Bacillati</taxon>
        <taxon>Actinomycetota</taxon>
        <taxon>Actinomycetes</taxon>
        <taxon>Mycobacteriales</taxon>
        <taxon>Fodinicola</taxon>
    </lineage>
</organism>
<accession>A0ABN2JC06</accession>
<dbReference type="PRINTS" id="PR00420">
    <property type="entry name" value="RNGMNOXGNASE"/>
</dbReference>
<dbReference type="InterPro" id="IPR036188">
    <property type="entry name" value="FAD/NAD-bd_sf"/>
</dbReference>
<keyword evidence="4" id="KW-1185">Reference proteome</keyword>
<dbReference type="RefSeq" id="WP_344315445.1">
    <property type="nucleotide sequence ID" value="NZ_BAAANY010000053.1"/>
</dbReference>
<keyword evidence="1" id="KW-0560">Oxidoreductase</keyword>
<evidence type="ECO:0000256" key="1">
    <source>
        <dbReference type="ARBA" id="ARBA00023002"/>
    </source>
</evidence>
<dbReference type="SUPFAM" id="SSF51905">
    <property type="entry name" value="FAD/NAD(P)-binding domain"/>
    <property type="match status" value="1"/>
</dbReference>
<feature type="domain" description="FAD-binding" evidence="2">
    <location>
        <begin position="14"/>
        <end position="354"/>
    </location>
</feature>
<dbReference type="EMBL" id="BAAANY010000053">
    <property type="protein sequence ID" value="GAA1722188.1"/>
    <property type="molecule type" value="Genomic_DNA"/>
</dbReference>
<evidence type="ECO:0000313" key="4">
    <source>
        <dbReference type="Proteomes" id="UP001500618"/>
    </source>
</evidence>
<sequence length="420" mass="45938">MTTVRPITTARARCVVVGGGPGGLLLAYLLARADIPVTLLEAHRDFDRRFRGDSLHPYTLELLDQLGLADELLELPHYAARTFRMHTPGGTLTAADYSRLPTRFNYVALMPQAIFLDFLAAKAVDLPSMRLRLGAKATGLVEENGIITGVRYQDSHGEHVLRSAVVIGADGRFSRVRRLAGLPDQSLGAANDLLWFRLPRRASDPPEADVDIYFGPHNYVGLLGGQRDWQVGYTLPKGGYAAARQAGLGPIRDFFAEHVPWLADRLYLLSDFGQTTLLSVDISRVERWHRPGLMLLGDAAHVISPVGGNGILMAIQDAVAAANRLVPALRTGRVDETVLAAVQAEREPAIRAVQARQVRVERRVMNARERGLPITPPQFLRMLTSVPAVRVRAARANAYGPRPPVLDPAVLTSSKVEVTT</sequence>
<dbReference type="Pfam" id="PF01494">
    <property type="entry name" value="FAD_binding_3"/>
    <property type="match status" value="1"/>
</dbReference>
<dbReference type="InterPro" id="IPR002938">
    <property type="entry name" value="FAD-bd"/>
</dbReference>
<dbReference type="InterPro" id="IPR050631">
    <property type="entry name" value="PheA/TfdB_FAD_monoxygenase"/>
</dbReference>
<protein>
    <submittedName>
        <fullName evidence="3">FAD-dependent oxidoreductase</fullName>
    </submittedName>
</protein>